<sequence length="1296" mass="143150">MIRLFKYTTAKLWLLLLLLIILSGIAVSIGRFLVPLAELYRSDVEQWASNALGQPVEVGFLEGHWRGLGPELTLHNVALLDSNTRKPTLKLDEIKLRLALVESVKNRAITLRKITLVNPKLLIKRRSDGSIVIEGLQEIGQQQISAGGALLFPSRVALRHGEIFWENQAIGAPPIRFTNVNMELRNDGDRHQFTGSLNLPGELGAEITLAADITGELEQPEAWSGEAYLRGYKLVLTQLLKHQLPEGYLFDSGQAGMEVWISWEKGRMHGLQGNLQLHETRLALRSNQAPGTQKALDIDLLGGDFLWQRKPRGWQFIVDNIQFQHQNGSWPDTRFHVETGRGEDGRLRVYAGTDFLRIEDLVSLASLFPLPDPALKKTLATIAPHGDISELNISYQETSNGPQWRGVGTLQGLSTQPWNDIPGVENLTARIWTDSEKGVARLLSSGSVALEFPKLFRNPLEIDRLLGTIEWESLENGHWNIESNNLSAANADIQTRTRFHIDIPLQDPASAFLDLQTDFKNGDGSQVSRYLPTGIMPEGTVAWLDRGIVDGHITSGSALFRGKLQDFPFEENPSGRFEVLFNVDDAHISYWPEWPDLRAVDAEVRFLNNRFDAWAIKGNIYDSRIEQVHAAIPGLGDAAPLEIDGRVLAPLADTFRFLKESPLIKRFAPMTRGIDAGGESILALDLTVPLRSRDSYELDGKLEFDNSSLHLKEWQLPLTGIKGTLGFNLDGVQAKGINGQLFGNPISVDVTPSPEFDATRIRATTPLSKQDLEKHFSQMNLAHLDGSGDITLQLDLPSVSHWKKATIPIEITSRLKGFSIDLPAPLGKEEEEERTLYISTQLGSAKQSPFQIDYADLLSAALKLDTSTPKTGLLGGSVVLGKGKATLPEHNTLTFKGGWEHVDLSPWLALLPEEKTGTPEPRIGDIDLKFDQLALDDLELNDFQLQLNRQDGIFTGQIASDLLSGKLQIPADLESQAIQLRLNHLDFKLEPDNWSSDTPSTDSPIDPTTIPALDASIDKVSINGKDYGKLTLQTSRRTEGLGLEQFTLQSEMTSIQASGAWRKESDGVQATQLDLSLESDDFGKLLDDLGFTANLTEAPSTIKADISWQGNPMQFSRHFLNGNLNMQLGSGRFLQVNPGVGRIFGLLNISALHRRLTLDFSDMLKEGFTFDRIEGYFLVEDGDAYTENFLMKGPSATIDIAGRIGLSTEDFDQLITVTPMISSSLPLAGAWAVGPAVGAALLLAHKLFGDKFDKATQVQYQVTGPWSDPVLTTLKSETPISESQMIDPDLVPPQTE</sequence>
<dbReference type="PANTHER" id="PTHR38690:SF1">
    <property type="entry name" value="PROTEASE"/>
    <property type="match status" value="1"/>
</dbReference>
<proteinExistence type="predicted"/>
<evidence type="ECO:0000259" key="1">
    <source>
        <dbReference type="Pfam" id="PF13116"/>
    </source>
</evidence>
<dbReference type="NCBIfam" id="TIGR02099">
    <property type="entry name" value="YhdP family protein"/>
    <property type="match status" value="1"/>
</dbReference>
<dbReference type="OrthoDB" id="9762238at2"/>
<protein>
    <submittedName>
        <fullName evidence="2">TIGR02099 family protein</fullName>
    </submittedName>
</protein>
<dbReference type="RefSeq" id="WP_078487224.1">
    <property type="nucleotide sequence ID" value="NZ_MPRJ01000041.1"/>
</dbReference>
<dbReference type="PANTHER" id="PTHR38690">
    <property type="entry name" value="PROTEASE-RELATED"/>
    <property type="match status" value="1"/>
</dbReference>
<keyword evidence="3" id="KW-1185">Reference proteome</keyword>
<gene>
    <name evidence="2" type="ORF">BOW51_07385</name>
</gene>
<comment type="caution">
    <text evidence="2">The sequence shown here is derived from an EMBL/GenBank/DDBJ whole genome shotgun (WGS) entry which is preliminary data.</text>
</comment>
<reference evidence="2 3" key="1">
    <citation type="submission" date="2016-11" db="EMBL/GenBank/DDBJ databases">
        <title>Mixed transmission modes and dynamic genome evolution in an obligate animal-bacterial symbiosis.</title>
        <authorList>
            <person name="Russell S.L."/>
            <person name="Corbett-Detig R.B."/>
            <person name="Cavanaugh C.M."/>
        </authorList>
    </citation>
    <scope>NUCLEOTIDE SEQUENCE [LARGE SCALE GENOMIC DNA]</scope>
    <source>
        <strain evidence="2">Se-Cadez</strain>
    </source>
</reference>
<dbReference type="Pfam" id="PF13116">
    <property type="entry name" value="YhdP"/>
    <property type="match status" value="1"/>
</dbReference>
<dbReference type="Proteomes" id="UP000190896">
    <property type="component" value="Unassembled WGS sequence"/>
</dbReference>
<feature type="domain" description="YhdP central" evidence="1">
    <location>
        <begin position="5"/>
        <end position="1270"/>
    </location>
</feature>
<accession>A0A1T2KU64</accession>
<evidence type="ECO:0000313" key="2">
    <source>
        <dbReference type="EMBL" id="OOZ36399.1"/>
    </source>
</evidence>
<dbReference type="InterPro" id="IPR025263">
    <property type="entry name" value="YhdP_central"/>
</dbReference>
<name>A0A1T2KU64_9GAMM</name>
<evidence type="ECO:0000313" key="3">
    <source>
        <dbReference type="Proteomes" id="UP000190896"/>
    </source>
</evidence>
<dbReference type="InterPro" id="IPR011836">
    <property type="entry name" value="YhdP"/>
</dbReference>
<dbReference type="EMBL" id="MPRJ01000041">
    <property type="protein sequence ID" value="OOZ36399.1"/>
    <property type="molecule type" value="Genomic_DNA"/>
</dbReference>
<organism evidence="2 3">
    <name type="scientific">Solemya velesiana gill symbiont</name>
    <dbReference type="NCBI Taxonomy" id="1918948"/>
    <lineage>
        <taxon>Bacteria</taxon>
        <taxon>Pseudomonadati</taxon>
        <taxon>Pseudomonadota</taxon>
        <taxon>Gammaproteobacteria</taxon>
        <taxon>sulfur-oxidizing symbionts</taxon>
    </lineage>
</organism>